<evidence type="ECO:0000259" key="7">
    <source>
        <dbReference type="PROSITE" id="PS50922"/>
    </source>
</evidence>
<keyword evidence="8" id="KW-0808">Transferase</keyword>
<evidence type="ECO:0000256" key="1">
    <source>
        <dbReference type="ARBA" id="ARBA00004477"/>
    </source>
</evidence>
<proteinExistence type="predicted"/>
<name>A0ABD1HNF6_SALDI</name>
<comment type="subcellular location">
    <subcellularLocation>
        <location evidence="1">Endoplasmic reticulum membrane</location>
        <topology evidence="1">Multi-pass membrane protein</topology>
    </subcellularLocation>
</comment>
<dbReference type="GO" id="GO:0050291">
    <property type="term" value="F:sphingosine N-acyltransferase activity"/>
    <property type="evidence" value="ECO:0007669"/>
    <property type="project" value="UniProtKB-EC"/>
</dbReference>
<keyword evidence="2 5" id="KW-0812">Transmembrane</keyword>
<dbReference type="PANTHER" id="PTHR12560:SF0">
    <property type="entry name" value="LD18904P"/>
    <property type="match status" value="1"/>
</dbReference>
<dbReference type="PROSITE" id="PS50922">
    <property type="entry name" value="TLC"/>
    <property type="match status" value="1"/>
</dbReference>
<evidence type="ECO:0000256" key="6">
    <source>
        <dbReference type="SAM" id="Phobius"/>
    </source>
</evidence>
<dbReference type="AlphaFoldDB" id="A0ABD1HNF6"/>
<dbReference type="InterPro" id="IPR016439">
    <property type="entry name" value="Lag1/Lac1-like"/>
</dbReference>
<keyword evidence="8" id="KW-0012">Acyltransferase</keyword>
<feature type="domain" description="TLC" evidence="7">
    <location>
        <begin position="64"/>
        <end position="271"/>
    </location>
</feature>
<evidence type="ECO:0000256" key="3">
    <source>
        <dbReference type="ARBA" id="ARBA00022989"/>
    </source>
</evidence>
<evidence type="ECO:0000256" key="5">
    <source>
        <dbReference type="PROSITE-ProRule" id="PRU00205"/>
    </source>
</evidence>
<dbReference type="GO" id="GO:0005789">
    <property type="term" value="C:endoplasmic reticulum membrane"/>
    <property type="evidence" value="ECO:0007669"/>
    <property type="project" value="UniProtKB-SubCell"/>
</dbReference>
<feature type="transmembrane region" description="Helical" evidence="6">
    <location>
        <begin position="148"/>
        <end position="172"/>
    </location>
</feature>
<feature type="transmembrane region" description="Helical" evidence="6">
    <location>
        <begin position="114"/>
        <end position="133"/>
    </location>
</feature>
<dbReference type="SMART" id="SM00724">
    <property type="entry name" value="TLC"/>
    <property type="match status" value="1"/>
</dbReference>
<comment type="caution">
    <text evidence="8">The sequence shown here is derived from an EMBL/GenBank/DDBJ whole genome shotgun (WGS) entry which is preliminary data.</text>
</comment>
<gene>
    <name evidence="8" type="primary">LOH2</name>
    <name evidence="8" type="ORF">AAHA92_08487</name>
</gene>
<organism evidence="8 9">
    <name type="scientific">Salvia divinorum</name>
    <name type="common">Maria pastora</name>
    <name type="synonym">Diviner's sage</name>
    <dbReference type="NCBI Taxonomy" id="28513"/>
    <lineage>
        <taxon>Eukaryota</taxon>
        <taxon>Viridiplantae</taxon>
        <taxon>Streptophyta</taxon>
        <taxon>Embryophyta</taxon>
        <taxon>Tracheophyta</taxon>
        <taxon>Spermatophyta</taxon>
        <taxon>Magnoliopsida</taxon>
        <taxon>eudicotyledons</taxon>
        <taxon>Gunneridae</taxon>
        <taxon>Pentapetalae</taxon>
        <taxon>asterids</taxon>
        <taxon>lamiids</taxon>
        <taxon>Lamiales</taxon>
        <taxon>Lamiaceae</taxon>
        <taxon>Nepetoideae</taxon>
        <taxon>Mentheae</taxon>
        <taxon>Salviinae</taxon>
        <taxon>Salvia</taxon>
        <taxon>Salvia subgen. Calosphace</taxon>
    </lineage>
</organism>
<feature type="transmembrane region" description="Helical" evidence="6">
    <location>
        <begin position="239"/>
        <end position="266"/>
    </location>
</feature>
<reference evidence="8 9" key="1">
    <citation type="submission" date="2024-06" db="EMBL/GenBank/DDBJ databases">
        <title>A chromosome level genome sequence of Diviner's sage (Salvia divinorum).</title>
        <authorList>
            <person name="Ford S.A."/>
            <person name="Ro D.-K."/>
            <person name="Ness R.W."/>
            <person name="Phillips M.A."/>
        </authorList>
    </citation>
    <scope>NUCLEOTIDE SEQUENCE [LARGE SCALE GENOMIC DNA]</scope>
    <source>
        <strain evidence="8">SAF-2024a</strain>
        <tissue evidence="8">Leaf</tissue>
    </source>
</reference>
<dbReference type="InterPro" id="IPR006634">
    <property type="entry name" value="TLC-dom"/>
</dbReference>
<dbReference type="EMBL" id="JBEAFC010000004">
    <property type="protein sequence ID" value="KAL1557961.1"/>
    <property type="molecule type" value="Genomic_DNA"/>
</dbReference>
<keyword evidence="9" id="KW-1185">Reference proteome</keyword>
<dbReference type="Proteomes" id="UP001567538">
    <property type="component" value="Unassembled WGS sequence"/>
</dbReference>
<feature type="transmembrane region" description="Helical" evidence="6">
    <location>
        <begin position="13"/>
        <end position="33"/>
    </location>
</feature>
<dbReference type="PIRSF" id="PIRSF005225">
    <property type="entry name" value="LAG1_LAC1"/>
    <property type="match status" value="1"/>
</dbReference>
<evidence type="ECO:0000256" key="2">
    <source>
        <dbReference type="ARBA" id="ARBA00022692"/>
    </source>
</evidence>
<protein>
    <submittedName>
        <fullName evidence="8">Ceramide synthase loh2</fullName>
        <ecNumber evidence="8">2.3.1.24</ecNumber>
    </submittedName>
</protein>
<keyword evidence="3 6" id="KW-1133">Transmembrane helix</keyword>
<evidence type="ECO:0000313" key="9">
    <source>
        <dbReference type="Proteomes" id="UP001567538"/>
    </source>
</evidence>
<dbReference type="Pfam" id="PF03798">
    <property type="entry name" value="TRAM_LAG1_CLN8"/>
    <property type="match status" value="1"/>
</dbReference>
<evidence type="ECO:0000256" key="4">
    <source>
        <dbReference type="ARBA" id="ARBA00023136"/>
    </source>
</evidence>
<evidence type="ECO:0000313" key="8">
    <source>
        <dbReference type="EMBL" id="KAL1557961.1"/>
    </source>
</evidence>
<accession>A0ABD1HNF6</accession>
<feature type="transmembrane region" description="Helical" evidence="6">
    <location>
        <begin position="193"/>
        <end position="219"/>
    </location>
</feature>
<dbReference type="EC" id="2.3.1.24" evidence="8"/>
<keyword evidence="4 5" id="KW-0472">Membrane</keyword>
<dbReference type="PANTHER" id="PTHR12560">
    <property type="entry name" value="LONGEVITY ASSURANCE FACTOR 1 LAG1"/>
    <property type="match status" value="1"/>
</dbReference>
<sequence length="289" mass="33626">MESFWTANGVPDVSHFAVAVYFVFAFFAARAFLDRFIFRRLAVRLVTRGTGQSKWSKETSTKIAKCAESMWKFAYYGIVEFCVLAANYQEPWFTDAKEHFTGWPDQELKLSVKLIYMCQCGFYLYSIAALLTWETRRKDFSVMMSHHIVTVILISYSYMTRFFQIGIVILALHDASDVFLEGAKIFKYSGKELGASAFFGLFAISWLALRLIYFPFWVIRSSSYYLCQVLNLSLTSHATMYYIFNTMLITLLVFHIYWWLLICAMITRQLNNRGKVGEDIRSDSEDDDD</sequence>